<dbReference type="STRING" id="6186.A0A183JTG8"/>
<sequence length="240" mass="27261">MSEGRTAIQRCEELISRWKSERNSPTFDPVPLLNNFSELLEEQINLFFSTDPDPFDDRHPLRTDSSCDLGQILRLLSSHDAFLERLTYVYLLGSNDPSNELVIAASRLLCAMRLGVTLSFSLDEEDVIINTLYKSALSETEPTNCYALFLLGSVLDNTELLYITRQKNIQLIPIVLNRLLSYTGQLKNELSSTIQSTYEGGMTNLLGSFVLNPLRTEMKIRLSIAYLIPLAEYQDVCFLF</sequence>
<proteinExistence type="predicted"/>
<name>A0A183JTG8_9TREM</name>
<protein>
    <submittedName>
        <fullName evidence="5">LisH domain-containing protein</fullName>
    </submittedName>
</protein>
<comment type="subcellular location">
    <subcellularLocation>
        <location evidence="1">Nucleus</location>
    </subcellularLocation>
</comment>
<gene>
    <name evidence="3" type="ORF">SCUD_LOCUS6011</name>
</gene>
<reference evidence="5" key="1">
    <citation type="submission" date="2016-06" db="UniProtKB">
        <authorList>
            <consortium name="WormBaseParasite"/>
        </authorList>
    </citation>
    <scope>IDENTIFICATION</scope>
</reference>
<evidence type="ECO:0000313" key="4">
    <source>
        <dbReference type="Proteomes" id="UP000279833"/>
    </source>
</evidence>
<organism evidence="5">
    <name type="scientific">Schistosoma curassoni</name>
    <dbReference type="NCBI Taxonomy" id="6186"/>
    <lineage>
        <taxon>Eukaryota</taxon>
        <taxon>Metazoa</taxon>
        <taxon>Spiralia</taxon>
        <taxon>Lophotrochozoa</taxon>
        <taxon>Platyhelminthes</taxon>
        <taxon>Trematoda</taxon>
        <taxon>Digenea</taxon>
        <taxon>Strigeidida</taxon>
        <taxon>Schistosomatoidea</taxon>
        <taxon>Schistosomatidae</taxon>
        <taxon>Schistosoma</taxon>
    </lineage>
</organism>
<keyword evidence="4" id="KW-1185">Reference proteome</keyword>
<evidence type="ECO:0000256" key="2">
    <source>
        <dbReference type="ARBA" id="ARBA00023242"/>
    </source>
</evidence>
<dbReference type="WBParaSite" id="SCUD_0000600801-mRNA-1">
    <property type="protein sequence ID" value="SCUD_0000600801-mRNA-1"/>
    <property type="gene ID" value="SCUD_0000600801"/>
</dbReference>
<evidence type="ECO:0000313" key="3">
    <source>
        <dbReference type="EMBL" id="VDP00078.1"/>
    </source>
</evidence>
<dbReference type="Proteomes" id="UP000279833">
    <property type="component" value="Unassembled WGS sequence"/>
</dbReference>
<dbReference type="EMBL" id="UZAK01011462">
    <property type="protein sequence ID" value="VDP00078.1"/>
    <property type="molecule type" value="Genomic_DNA"/>
</dbReference>
<dbReference type="InterPro" id="IPR033270">
    <property type="entry name" value="VPRBP/DCAF1"/>
</dbReference>
<evidence type="ECO:0000313" key="5">
    <source>
        <dbReference type="WBParaSite" id="SCUD_0000600801-mRNA-1"/>
    </source>
</evidence>
<reference evidence="3 4" key="2">
    <citation type="submission" date="2018-11" db="EMBL/GenBank/DDBJ databases">
        <authorList>
            <consortium name="Pathogen Informatics"/>
        </authorList>
    </citation>
    <scope>NUCLEOTIDE SEQUENCE [LARGE SCALE GENOMIC DNA]</scope>
    <source>
        <strain evidence="3">Dakar</strain>
        <strain evidence="4">Dakar, Senegal</strain>
    </source>
</reference>
<dbReference type="AlphaFoldDB" id="A0A183JTG8"/>
<evidence type="ECO:0000256" key="1">
    <source>
        <dbReference type="ARBA" id="ARBA00004123"/>
    </source>
</evidence>
<dbReference type="GO" id="GO:0016567">
    <property type="term" value="P:protein ubiquitination"/>
    <property type="evidence" value="ECO:0007669"/>
    <property type="project" value="InterPro"/>
</dbReference>
<dbReference type="GO" id="GO:0080008">
    <property type="term" value="C:Cul4-RING E3 ubiquitin ligase complex"/>
    <property type="evidence" value="ECO:0007669"/>
    <property type="project" value="TreeGrafter"/>
</dbReference>
<keyword evidence="2" id="KW-0539">Nucleus</keyword>
<dbReference type="PANTHER" id="PTHR13129:SF4">
    <property type="entry name" value="DDB1- AND CUL4-ASSOCIATED FACTOR 1"/>
    <property type="match status" value="1"/>
</dbReference>
<dbReference type="PANTHER" id="PTHR13129">
    <property type="entry name" value="VPRBP PROTEIN-RELATED"/>
    <property type="match status" value="1"/>
</dbReference>
<dbReference type="GO" id="GO:0005634">
    <property type="term" value="C:nucleus"/>
    <property type="evidence" value="ECO:0007669"/>
    <property type="project" value="UniProtKB-SubCell"/>
</dbReference>
<accession>A0A183JTG8</accession>